<evidence type="ECO:0000313" key="4">
    <source>
        <dbReference type="EMBL" id="KGF50906.1"/>
    </source>
</evidence>
<evidence type="ECO:0000313" key="5">
    <source>
        <dbReference type="Proteomes" id="UP000029578"/>
    </source>
</evidence>
<dbReference type="GO" id="GO:0071555">
    <property type="term" value="P:cell wall organization"/>
    <property type="evidence" value="ECO:0007669"/>
    <property type="project" value="TreeGrafter"/>
</dbReference>
<dbReference type="InterPro" id="IPR005543">
    <property type="entry name" value="PASTA_dom"/>
</dbReference>
<reference evidence="4 5" key="1">
    <citation type="submission" date="2014-07" db="EMBL/GenBank/DDBJ databases">
        <authorList>
            <person name="McCorrison J."/>
            <person name="Sanka R."/>
            <person name="Torralba M."/>
            <person name="Gillis M."/>
            <person name="Haft D.H."/>
            <person name="Methe B."/>
            <person name="Sutton G."/>
            <person name="Nelson K.E."/>
        </authorList>
    </citation>
    <scope>NUCLEOTIDE SEQUENCE [LARGE SCALE GENOMIC DNA]</scope>
    <source>
        <strain evidence="4 5">DNF00666</strain>
    </source>
</reference>
<dbReference type="AlphaFoldDB" id="A0A096AW07"/>
<dbReference type="CDD" id="cd06575">
    <property type="entry name" value="PASTA_Pbp2x-like_2"/>
    <property type="match status" value="1"/>
</dbReference>
<dbReference type="Pfam" id="PF00905">
    <property type="entry name" value="Transpeptidase"/>
    <property type="match status" value="1"/>
</dbReference>
<dbReference type="EMBL" id="JRNS01000243">
    <property type="protein sequence ID" value="KGF50906.1"/>
    <property type="molecule type" value="Genomic_DNA"/>
</dbReference>
<dbReference type="PANTHER" id="PTHR30627">
    <property type="entry name" value="PEPTIDOGLYCAN D,D-TRANSPEPTIDASE"/>
    <property type="match status" value="1"/>
</dbReference>
<dbReference type="PROSITE" id="PS51178">
    <property type="entry name" value="PASTA"/>
    <property type="match status" value="1"/>
</dbReference>
<feature type="domain" description="PASTA" evidence="3">
    <location>
        <begin position="224"/>
        <end position="282"/>
    </location>
</feature>
<evidence type="ECO:0000256" key="2">
    <source>
        <dbReference type="ARBA" id="ARBA00023136"/>
    </source>
</evidence>
<dbReference type="Pfam" id="PF03793">
    <property type="entry name" value="PASTA"/>
    <property type="match status" value="1"/>
</dbReference>
<dbReference type="InterPro" id="IPR001460">
    <property type="entry name" value="PCN-bd_Tpept"/>
</dbReference>
<gene>
    <name evidence="4" type="ORF">HMPREF0661_04310</name>
</gene>
<dbReference type="Gene3D" id="3.30.450.330">
    <property type="match status" value="1"/>
</dbReference>
<dbReference type="Gene3D" id="3.40.710.10">
    <property type="entry name" value="DD-peptidase/beta-lactamase superfamily"/>
    <property type="match status" value="1"/>
</dbReference>
<comment type="caution">
    <text evidence="4">The sequence shown here is derived from an EMBL/GenBank/DDBJ whole genome shotgun (WGS) entry which is preliminary data.</text>
</comment>
<name>A0A096AW07_9BACT</name>
<evidence type="ECO:0000259" key="3">
    <source>
        <dbReference type="PROSITE" id="PS51178"/>
    </source>
</evidence>
<dbReference type="PANTHER" id="PTHR30627:SF1">
    <property type="entry name" value="PEPTIDOGLYCAN D,D-TRANSPEPTIDASE FTSI"/>
    <property type="match status" value="1"/>
</dbReference>
<dbReference type="SUPFAM" id="SSF56601">
    <property type="entry name" value="beta-lactamase/transpeptidase-like"/>
    <property type="match status" value="1"/>
</dbReference>
<dbReference type="SUPFAM" id="SSF54184">
    <property type="entry name" value="Penicillin-binding protein 2x (pbp-2x), c-terminal domain"/>
    <property type="match status" value="1"/>
</dbReference>
<proteinExistence type="predicted"/>
<evidence type="ECO:0000256" key="1">
    <source>
        <dbReference type="ARBA" id="ARBA00004370"/>
    </source>
</evidence>
<dbReference type="InterPro" id="IPR012338">
    <property type="entry name" value="Beta-lactam/transpept-like"/>
</dbReference>
<dbReference type="InterPro" id="IPR050515">
    <property type="entry name" value="Beta-lactam/transpept"/>
</dbReference>
<keyword evidence="2" id="KW-0472">Membrane</keyword>
<feature type="non-terminal residue" evidence="4">
    <location>
        <position position="1"/>
    </location>
</feature>
<comment type="subcellular location">
    <subcellularLocation>
        <location evidence="1">Membrane</location>
    </subcellularLocation>
</comment>
<dbReference type="GO" id="GO:0008658">
    <property type="term" value="F:penicillin binding"/>
    <property type="evidence" value="ECO:0007669"/>
    <property type="project" value="InterPro"/>
</dbReference>
<sequence length="282" mass="30227">ETQIPPISTLAFYNAIANGGKLMQPRFVKQIVKNGEVIYNNPPKVLKERIAKESTIKNITRILTEVVSEGLGKKAGSDKFLVAGKTGTAQMSKGALGYKTGGTNYLLSFAGFFPADKPRYSCIVCIQKTGLPASGGGMSGVVFHHIAEGIMAQSLKLNVTDAHDVSSVTIPTAKTGNLLATDYVLNSLGFQITNGWNGAYPFGNPIWGTTTIKGKSLTFQKEQTPKANIVPDVHGMGARDAVYLMEKHGIKVILTGRGRVIKQSVAPGEKVKRGMKCELRMG</sequence>
<organism evidence="4 5">
    <name type="scientific">Prevotella melaninogenica DNF00666</name>
    <dbReference type="NCBI Taxonomy" id="1401073"/>
    <lineage>
        <taxon>Bacteria</taxon>
        <taxon>Pseudomonadati</taxon>
        <taxon>Bacteroidota</taxon>
        <taxon>Bacteroidia</taxon>
        <taxon>Bacteroidales</taxon>
        <taxon>Prevotellaceae</taxon>
        <taxon>Prevotella</taxon>
    </lineage>
</organism>
<dbReference type="Proteomes" id="UP000029578">
    <property type="component" value="Unassembled WGS sequence"/>
</dbReference>
<protein>
    <submittedName>
        <fullName evidence="4">Penicillin-binding protein</fullName>
    </submittedName>
</protein>
<dbReference type="RefSeq" id="WP_036863517.1">
    <property type="nucleotide sequence ID" value="NZ_JRNS01000243.1"/>
</dbReference>
<dbReference type="SMART" id="SM00740">
    <property type="entry name" value="PASTA"/>
    <property type="match status" value="1"/>
</dbReference>
<dbReference type="GO" id="GO:0005886">
    <property type="term" value="C:plasma membrane"/>
    <property type="evidence" value="ECO:0007669"/>
    <property type="project" value="TreeGrafter"/>
</dbReference>
<accession>A0A096AW07</accession>